<feature type="transmembrane region" description="Helical" evidence="2">
    <location>
        <begin position="90"/>
        <end position="109"/>
    </location>
</feature>
<accession>A0A6L5R2D4</accession>
<feature type="compositionally biased region" description="Pro residues" evidence="1">
    <location>
        <begin position="15"/>
        <end position="29"/>
    </location>
</feature>
<reference evidence="3 4" key="1">
    <citation type="submission" date="2019-11" db="EMBL/GenBank/DDBJ databases">
        <title>Agromyces kandeliae sp. nov., isolated from mangrove soil.</title>
        <authorList>
            <person name="Wang R."/>
        </authorList>
    </citation>
    <scope>NUCLEOTIDE SEQUENCE [LARGE SCALE GENOMIC DNA]</scope>
    <source>
        <strain evidence="3 4">Q22</strain>
    </source>
</reference>
<dbReference type="Pfam" id="PF10823">
    <property type="entry name" value="DUF2568"/>
    <property type="match status" value="1"/>
</dbReference>
<proteinExistence type="predicted"/>
<keyword evidence="2" id="KW-0472">Membrane</keyword>
<feature type="transmembrane region" description="Helical" evidence="2">
    <location>
        <begin position="144"/>
        <end position="162"/>
    </location>
</feature>
<comment type="caution">
    <text evidence="3">The sequence shown here is derived from an EMBL/GenBank/DDBJ whole genome shotgun (WGS) entry which is preliminary data.</text>
</comment>
<dbReference type="Proteomes" id="UP000476511">
    <property type="component" value="Unassembled WGS sequence"/>
</dbReference>
<name>A0A6L5R2D4_9MICO</name>
<evidence type="ECO:0000313" key="3">
    <source>
        <dbReference type="EMBL" id="MRX44201.1"/>
    </source>
</evidence>
<keyword evidence="4" id="KW-1185">Reference proteome</keyword>
<evidence type="ECO:0000256" key="1">
    <source>
        <dbReference type="SAM" id="MobiDB-lite"/>
    </source>
</evidence>
<feature type="transmembrane region" description="Helical" evidence="2">
    <location>
        <begin position="115"/>
        <end position="132"/>
    </location>
</feature>
<feature type="transmembrane region" description="Helical" evidence="2">
    <location>
        <begin position="168"/>
        <end position="185"/>
    </location>
</feature>
<dbReference type="AlphaFoldDB" id="A0A6L5R2D4"/>
<feature type="region of interest" description="Disordered" evidence="1">
    <location>
        <begin position="1"/>
        <end position="58"/>
    </location>
</feature>
<gene>
    <name evidence="3" type="ORF">GJR97_10740</name>
</gene>
<evidence type="ECO:0000313" key="4">
    <source>
        <dbReference type="Proteomes" id="UP000476511"/>
    </source>
</evidence>
<protein>
    <submittedName>
        <fullName evidence="3">DUF2568 domain-containing protein</fullName>
    </submittedName>
</protein>
<keyword evidence="2" id="KW-0812">Transmembrane</keyword>
<dbReference type="InterPro" id="IPR021214">
    <property type="entry name" value="DUF2568"/>
</dbReference>
<sequence>MPRRRTPTRSSPRPSGSPAPRSTPSPTSPPDGTLRRWADPRRLPNGRRAAASPGGCRGVGVRPARLGLNLVNDATPEPTPKVGVNDLLRFLLEIFAIVTLGIFGFTAFALPWPGVFLGIGLPLLAILLWGLFRSPKAVFDVDPFVKALVEIAVFSTAAIAWWLMGQPVVAIVFAVVAAVSGVVNGRREFRD</sequence>
<feature type="compositionally biased region" description="Basic and acidic residues" evidence="1">
    <location>
        <begin position="33"/>
        <end position="42"/>
    </location>
</feature>
<dbReference type="EMBL" id="WKJD01000016">
    <property type="protein sequence ID" value="MRX44201.1"/>
    <property type="molecule type" value="Genomic_DNA"/>
</dbReference>
<organism evidence="3 4">
    <name type="scientific">Agromyces kandeliae</name>
    <dbReference type="NCBI Taxonomy" id="2666141"/>
    <lineage>
        <taxon>Bacteria</taxon>
        <taxon>Bacillati</taxon>
        <taxon>Actinomycetota</taxon>
        <taxon>Actinomycetes</taxon>
        <taxon>Micrococcales</taxon>
        <taxon>Microbacteriaceae</taxon>
        <taxon>Agromyces</taxon>
    </lineage>
</organism>
<evidence type="ECO:0000256" key="2">
    <source>
        <dbReference type="SAM" id="Phobius"/>
    </source>
</evidence>
<keyword evidence="2" id="KW-1133">Transmembrane helix</keyword>